<evidence type="ECO:0000256" key="8">
    <source>
        <dbReference type="ARBA" id="ARBA00022777"/>
    </source>
</evidence>
<dbReference type="AlphaFoldDB" id="A0A1I2IZ60"/>
<dbReference type="PRINTS" id="PR00344">
    <property type="entry name" value="BCTRLSENSOR"/>
</dbReference>
<feature type="domain" description="Histidine kinase" evidence="11">
    <location>
        <begin position="135"/>
        <end position="348"/>
    </location>
</feature>
<dbReference type="InterPro" id="IPR036097">
    <property type="entry name" value="HisK_dim/P_sf"/>
</dbReference>
<evidence type="ECO:0000256" key="6">
    <source>
        <dbReference type="ARBA" id="ARBA00022679"/>
    </source>
</evidence>
<dbReference type="SUPFAM" id="SSF158472">
    <property type="entry name" value="HAMP domain-like"/>
    <property type="match status" value="1"/>
</dbReference>
<dbReference type="InterPro" id="IPR003661">
    <property type="entry name" value="HisK_dim/P_dom"/>
</dbReference>
<dbReference type="PANTHER" id="PTHR44936">
    <property type="entry name" value="SENSOR PROTEIN CREC"/>
    <property type="match status" value="1"/>
</dbReference>
<keyword evidence="9" id="KW-0067">ATP-binding</keyword>
<dbReference type="GO" id="GO:0005524">
    <property type="term" value="F:ATP binding"/>
    <property type="evidence" value="ECO:0007669"/>
    <property type="project" value="UniProtKB-KW"/>
</dbReference>
<comment type="catalytic activity">
    <reaction evidence="1">
        <text>ATP + protein L-histidine = ADP + protein N-phospho-L-histidine.</text>
        <dbReference type="EC" id="2.7.13.3"/>
    </reaction>
</comment>
<evidence type="ECO:0000256" key="1">
    <source>
        <dbReference type="ARBA" id="ARBA00000085"/>
    </source>
</evidence>
<evidence type="ECO:0000256" key="2">
    <source>
        <dbReference type="ARBA" id="ARBA00004651"/>
    </source>
</evidence>
<dbReference type="InterPro" id="IPR003594">
    <property type="entry name" value="HATPase_dom"/>
</dbReference>
<dbReference type="InterPro" id="IPR050980">
    <property type="entry name" value="2C_sensor_his_kinase"/>
</dbReference>
<dbReference type="CDD" id="cd00082">
    <property type="entry name" value="HisKA"/>
    <property type="match status" value="1"/>
</dbReference>
<dbReference type="PANTHER" id="PTHR44936:SF10">
    <property type="entry name" value="SENSOR PROTEIN RSTB"/>
    <property type="match status" value="1"/>
</dbReference>
<dbReference type="EMBL" id="FONH01000020">
    <property type="protein sequence ID" value="SFF47812.1"/>
    <property type="molecule type" value="Genomic_DNA"/>
</dbReference>
<dbReference type="RefSeq" id="WP_035323559.1">
    <property type="nucleotide sequence ID" value="NZ_FONH01000020.1"/>
</dbReference>
<dbReference type="PROSITE" id="PS50109">
    <property type="entry name" value="HIS_KIN"/>
    <property type="match status" value="1"/>
</dbReference>
<evidence type="ECO:0000313" key="13">
    <source>
        <dbReference type="EMBL" id="SFF47812.1"/>
    </source>
</evidence>
<dbReference type="InterPro" id="IPR004358">
    <property type="entry name" value="Sig_transdc_His_kin-like_C"/>
</dbReference>
<accession>A0A1I2IZ60</accession>
<dbReference type="Pfam" id="PF02518">
    <property type="entry name" value="HATPase_c"/>
    <property type="match status" value="1"/>
</dbReference>
<organism evidence="13 14">
    <name type="scientific">Dyella marensis</name>
    <dbReference type="NCBI Taxonomy" id="500610"/>
    <lineage>
        <taxon>Bacteria</taxon>
        <taxon>Pseudomonadati</taxon>
        <taxon>Pseudomonadota</taxon>
        <taxon>Gammaproteobacteria</taxon>
        <taxon>Lysobacterales</taxon>
        <taxon>Rhodanobacteraceae</taxon>
        <taxon>Dyella</taxon>
    </lineage>
</organism>
<keyword evidence="6" id="KW-0808">Transferase</keyword>
<dbReference type="PROSITE" id="PS50885">
    <property type="entry name" value="HAMP"/>
    <property type="match status" value="1"/>
</dbReference>
<evidence type="ECO:0000256" key="7">
    <source>
        <dbReference type="ARBA" id="ARBA00022741"/>
    </source>
</evidence>
<dbReference type="SUPFAM" id="SSF55874">
    <property type="entry name" value="ATPase domain of HSP90 chaperone/DNA topoisomerase II/histidine kinase"/>
    <property type="match status" value="1"/>
</dbReference>
<evidence type="ECO:0000256" key="5">
    <source>
        <dbReference type="ARBA" id="ARBA00022553"/>
    </source>
</evidence>
<sequence>MFRWAPGRLFWKLVLAHWTSMLLSIAGMSTYLQITNQRLPPPEELTRIGGVPVVPVVSGLLAIAGGGLILAWYLSRPLQHLRWALREVAKGHFETRVQPLMGKRSDEIVDLAQDFDRMAAQLQLLTESRKVLLHDISHELRSPLTRIQAAIGLLRQEPGQSEAMVQRIGRESERLDELIEALLVLHRLEASESTPCGERVDIIELLQSIAEDADFEARSASKTVSIEAPTQFVAAVRGELIYRAFENVIRNAVKFSPGGSTVEIRCRTSDDGETLETLVRDRGPGVPEHLLEAIFQPFTRLPGHDAVHGSGLGLAIARRAMEMHGGSVVARLRDGGGLEVLLTLPGRREP</sequence>
<keyword evidence="8 13" id="KW-0418">Kinase</keyword>
<name>A0A1I2IZ60_9GAMM</name>
<keyword evidence="14" id="KW-1185">Reference proteome</keyword>
<dbReference type="Pfam" id="PF00512">
    <property type="entry name" value="HisKA"/>
    <property type="match status" value="1"/>
</dbReference>
<dbReference type="SMART" id="SM00387">
    <property type="entry name" value="HATPase_c"/>
    <property type="match status" value="1"/>
</dbReference>
<keyword evidence="10" id="KW-0812">Transmembrane</keyword>
<dbReference type="Proteomes" id="UP000199477">
    <property type="component" value="Unassembled WGS sequence"/>
</dbReference>
<evidence type="ECO:0000256" key="4">
    <source>
        <dbReference type="ARBA" id="ARBA00022475"/>
    </source>
</evidence>
<dbReference type="SMART" id="SM00304">
    <property type="entry name" value="HAMP"/>
    <property type="match status" value="1"/>
</dbReference>
<protein>
    <recommendedName>
        <fullName evidence="3">histidine kinase</fullName>
        <ecNumber evidence="3">2.7.13.3</ecNumber>
    </recommendedName>
</protein>
<feature type="transmembrane region" description="Helical" evidence="10">
    <location>
        <begin position="9"/>
        <end position="32"/>
    </location>
</feature>
<proteinExistence type="predicted"/>
<dbReference type="Gene3D" id="3.30.565.10">
    <property type="entry name" value="Histidine kinase-like ATPase, C-terminal domain"/>
    <property type="match status" value="1"/>
</dbReference>
<evidence type="ECO:0000259" key="12">
    <source>
        <dbReference type="PROSITE" id="PS50885"/>
    </source>
</evidence>
<keyword evidence="5" id="KW-0597">Phosphoprotein</keyword>
<evidence type="ECO:0000259" key="11">
    <source>
        <dbReference type="PROSITE" id="PS50109"/>
    </source>
</evidence>
<evidence type="ECO:0000313" key="14">
    <source>
        <dbReference type="Proteomes" id="UP000199477"/>
    </source>
</evidence>
<dbReference type="InterPro" id="IPR036890">
    <property type="entry name" value="HATPase_C_sf"/>
</dbReference>
<dbReference type="EC" id="2.7.13.3" evidence="3"/>
<dbReference type="Gene3D" id="1.10.8.500">
    <property type="entry name" value="HAMP domain in histidine kinase"/>
    <property type="match status" value="1"/>
</dbReference>
<dbReference type="STRING" id="500610.SAMN02799615_03750"/>
<feature type="transmembrane region" description="Helical" evidence="10">
    <location>
        <begin position="52"/>
        <end position="74"/>
    </location>
</feature>
<reference evidence="14" key="1">
    <citation type="submission" date="2016-10" db="EMBL/GenBank/DDBJ databases">
        <authorList>
            <person name="Varghese N."/>
            <person name="Submissions S."/>
        </authorList>
    </citation>
    <scope>NUCLEOTIDE SEQUENCE [LARGE SCALE GENOMIC DNA]</scope>
    <source>
        <strain evidence="14">UNC178MFTsu3.1</strain>
    </source>
</reference>
<dbReference type="CDD" id="cd00075">
    <property type="entry name" value="HATPase"/>
    <property type="match status" value="1"/>
</dbReference>
<dbReference type="InterPro" id="IPR003660">
    <property type="entry name" value="HAMP_dom"/>
</dbReference>
<dbReference type="Pfam" id="PF00672">
    <property type="entry name" value="HAMP"/>
    <property type="match status" value="1"/>
</dbReference>
<dbReference type="GO" id="GO:0000155">
    <property type="term" value="F:phosphorelay sensor kinase activity"/>
    <property type="evidence" value="ECO:0007669"/>
    <property type="project" value="InterPro"/>
</dbReference>
<dbReference type="Gene3D" id="1.10.287.130">
    <property type="match status" value="1"/>
</dbReference>
<dbReference type="SMART" id="SM00388">
    <property type="entry name" value="HisKA"/>
    <property type="match status" value="1"/>
</dbReference>
<comment type="subcellular location">
    <subcellularLocation>
        <location evidence="2">Cell membrane</location>
        <topology evidence="2">Multi-pass membrane protein</topology>
    </subcellularLocation>
</comment>
<dbReference type="InterPro" id="IPR005467">
    <property type="entry name" value="His_kinase_dom"/>
</dbReference>
<feature type="domain" description="HAMP" evidence="12">
    <location>
        <begin position="72"/>
        <end position="127"/>
    </location>
</feature>
<gene>
    <name evidence="13" type="ORF">SAMN02799615_03750</name>
</gene>
<keyword evidence="4" id="KW-1003">Cell membrane</keyword>
<keyword evidence="10" id="KW-1133">Transmembrane helix</keyword>
<keyword evidence="7" id="KW-0547">Nucleotide-binding</keyword>
<keyword evidence="10" id="KW-0472">Membrane</keyword>
<evidence type="ECO:0000256" key="10">
    <source>
        <dbReference type="SAM" id="Phobius"/>
    </source>
</evidence>
<dbReference type="GO" id="GO:0005886">
    <property type="term" value="C:plasma membrane"/>
    <property type="evidence" value="ECO:0007669"/>
    <property type="project" value="UniProtKB-SubCell"/>
</dbReference>
<evidence type="ECO:0000256" key="3">
    <source>
        <dbReference type="ARBA" id="ARBA00012438"/>
    </source>
</evidence>
<dbReference type="SUPFAM" id="SSF47384">
    <property type="entry name" value="Homodimeric domain of signal transducing histidine kinase"/>
    <property type="match status" value="1"/>
</dbReference>
<evidence type="ECO:0000256" key="9">
    <source>
        <dbReference type="ARBA" id="ARBA00022840"/>
    </source>
</evidence>
<dbReference type="CDD" id="cd06225">
    <property type="entry name" value="HAMP"/>
    <property type="match status" value="1"/>
</dbReference>